<evidence type="ECO:0000313" key="4">
    <source>
        <dbReference type="Proteomes" id="UP000184047"/>
    </source>
</evidence>
<dbReference type="OrthoDB" id="1216146at2"/>
<reference evidence="4" key="1">
    <citation type="submission" date="2016-11" db="EMBL/GenBank/DDBJ databases">
        <authorList>
            <person name="Varghese N."/>
            <person name="Submissions S."/>
        </authorList>
    </citation>
    <scope>NUCLEOTIDE SEQUENCE [LARGE SCALE GENOMIC DNA]</scope>
    <source>
        <strain evidence="4">DSM 19055</strain>
    </source>
</reference>
<dbReference type="EMBL" id="FQWT01000008">
    <property type="protein sequence ID" value="SHH89434.1"/>
    <property type="molecule type" value="Genomic_DNA"/>
</dbReference>
<protein>
    <recommendedName>
        <fullName evidence="2">DUF5977 domain-containing protein</fullName>
    </recommendedName>
</protein>
<dbReference type="InterPro" id="IPR046020">
    <property type="entry name" value="DUF5977"/>
</dbReference>
<dbReference type="STRING" id="421058.SAMN05421866_4167"/>
<keyword evidence="4" id="KW-1185">Reference proteome</keyword>
<gene>
    <name evidence="3" type="ORF">SAMN05421866_4167</name>
</gene>
<name>A0A1M5WQL6_9FLAO</name>
<dbReference type="AlphaFoldDB" id="A0A1M5WQL6"/>
<feature type="domain" description="DUF5977" evidence="2">
    <location>
        <begin position="983"/>
        <end position="1048"/>
    </location>
</feature>
<dbReference type="RefSeq" id="WP_073066468.1">
    <property type="nucleotide sequence ID" value="NZ_FQWT01000008.1"/>
</dbReference>
<dbReference type="Pfam" id="PF19404">
    <property type="entry name" value="DUF5977"/>
    <property type="match status" value="1"/>
</dbReference>
<accession>A0A1M5WQL6</accession>
<dbReference type="Proteomes" id="UP000184047">
    <property type="component" value="Unassembled WGS sequence"/>
</dbReference>
<evidence type="ECO:0000313" key="3">
    <source>
        <dbReference type="EMBL" id="SHH89434.1"/>
    </source>
</evidence>
<evidence type="ECO:0000256" key="1">
    <source>
        <dbReference type="SAM" id="SignalP"/>
    </source>
</evidence>
<evidence type="ECO:0000259" key="2">
    <source>
        <dbReference type="Pfam" id="PF19404"/>
    </source>
</evidence>
<feature type="chain" id="PRO_5009914752" description="DUF5977 domain-containing protein" evidence="1">
    <location>
        <begin position="22"/>
        <end position="1153"/>
    </location>
</feature>
<keyword evidence="1" id="KW-0732">Signal</keyword>
<sequence>MKIFSIQLTFILMIVCQLINAQDRPMEDYSIAKRINISNDYNSGKPSITIPLYNINLDNLNLSASLGYLNNLIIGEPAIVGTNWDVNLFGKIILQYSWGDFDPIPNKQANGFYTNVGRVCFIREQINLTKKQMLDNPNANVRAYTPNKFYFEFLGYKGTFVSDNVGNIIVSSDNSDFKVTFNGDRCYNDYSPISNSLPEIIMEDQKGNKFYFGGDYNSLDINYAKNKYTYSNMVSNGGNTQVTEYDVYRRINYINGFYLKKIELNSGRIIEAFYKNGNKDLLAGFTNGGYYFGSDYSFVMPSKSTLENNNLFIGVDKINNYNTGSDWNTSTSSGLTRNQTDTYQKIAILDSIKLSDYGIINFEYQQINNDLTKPFLKKIQLKNNNKLIKTIDFNYNIKNDRVFLGDITANSEKYAFNYYDELSNQSITNSYSGLISKIIYPTKGFDVFEYEQNNVSKVIGVNSNYIPVLNEIQDTSVPGQRLKAIKSYSNNSNYIEKKYTYKNDNGKSSGITTVKLAPPTGSASDPLATFSTNGGYYKSLYGPYITYSKVTEEIMNKGKSEFYFTDMATNPDSLDVNRYATYSTADYGSNAIYINKNVERGKLFLTKKYDNDNNLVFQETIKYKNFLHNANLKKEVSNTCLDCKITDYRFYVNATMRMDPLNGQRVAGLYTSQPLMPFLPASINTKQLTSDKSTFLETTTNIEYNDKYLYWHLHPIKITTNVNGKITTTYNYYPGDVLKTVGCYTANCSFVNLDKPGRKMLTYKQMTDSNINFPILILNKNSNNKFSISEKIFEKFGVSNKYRLLSERINDISSSFDETNFENAVVFETKKYEIYDSKENLIQSTPQTGIPITTIWGYHQTLPIAKIEGATYSQIMQIFNLDPNDPNSYLQLEIVKKSDLDKDDLSENVLISKLDNFKNHQALKDYLITTYTYDPLIGIKSINPPSGIKENYLYDTYNRLEKIVNIEGNILKEYKYNYAPTKYYNSERSGNFMKYCGSSEIGTTFTYTVAPNTYTSIISQDDADQKAQNDVNANGQNAANNNPNGTCTPFTCNLSFNSSIGINGGGSASVQPNSYYKLSFGFSSGSNSVNLPWSTGVTIGTISGTCRPTSEYSSYNGQVYYTIKTNGEVILKTHGSTLPNNTSYNYDIIFPIN</sequence>
<organism evidence="3 4">
    <name type="scientific">Chryseobacterium oranimense</name>
    <dbReference type="NCBI Taxonomy" id="421058"/>
    <lineage>
        <taxon>Bacteria</taxon>
        <taxon>Pseudomonadati</taxon>
        <taxon>Bacteroidota</taxon>
        <taxon>Flavobacteriia</taxon>
        <taxon>Flavobacteriales</taxon>
        <taxon>Weeksellaceae</taxon>
        <taxon>Chryseobacterium group</taxon>
        <taxon>Chryseobacterium</taxon>
    </lineage>
</organism>
<proteinExistence type="predicted"/>
<feature type="signal peptide" evidence="1">
    <location>
        <begin position="1"/>
        <end position="21"/>
    </location>
</feature>